<dbReference type="Pfam" id="PF04102">
    <property type="entry name" value="SlyX"/>
    <property type="match status" value="1"/>
</dbReference>
<evidence type="ECO:0000256" key="1">
    <source>
        <dbReference type="SAM" id="Coils"/>
    </source>
</evidence>
<accession>A0A1W1DHP2</accession>
<protein>
    <recommendedName>
        <fullName evidence="3">SlyX protein</fullName>
    </recommendedName>
</protein>
<reference evidence="2" key="1">
    <citation type="submission" date="2016-10" db="EMBL/GenBank/DDBJ databases">
        <authorList>
            <person name="de Groot N.N."/>
        </authorList>
    </citation>
    <scope>NUCLEOTIDE SEQUENCE</scope>
</reference>
<dbReference type="InterPro" id="IPR007236">
    <property type="entry name" value="SlyX"/>
</dbReference>
<evidence type="ECO:0008006" key="3">
    <source>
        <dbReference type="Google" id="ProtNLM"/>
    </source>
</evidence>
<keyword evidence="1" id="KW-0175">Coiled coil</keyword>
<dbReference type="Gene3D" id="1.20.5.300">
    <property type="match status" value="1"/>
</dbReference>
<dbReference type="EMBL" id="FPHV01000002">
    <property type="protein sequence ID" value="SFV80727.1"/>
    <property type="molecule type" value="Genomic_DNA"/>
</dbReference>
<sequence>MSEKLIELEEKFAFLDHTIEELNKVVFRQMQKIDELEEMIKHLSEKIDQLKDNSKSGAQITNDRPPHY</sequence>
<evidence type="ECO:0000313" key="2">
    <source>
        <dbReference type="EMBL" id="SFV80727.1"/>
    </source>
</evidence>
<dbReference type="PANTHER" id="PTHR36508:SF1">
    <property type="entry name" value="PROTEIN SLYX"/>
    <property type="match status" value="1"/>
</dbReference>
<feature type="coiled-coil region" evidence="1">
    <location>
        <begin position="5"/>
        <end position="53"/>
    </location>
</feature>
<proteinExistence type="predicted"/>
<gene>
    <name evidence="2" type="ORF">MNB_SUP05-6-508</name>
</gene>
<dbReference type="AlphaFoldDB" id="A0A1W1DHP2"/>
<organism evidence="2">
    <name type="scientific">hydrothermal vent metagenome</name>
    <dbReference type="NCBI Taxonomy" id="652676"/>
    <lineage>
        <taxon>unclassified sequences</taxon>
        <taxon>metagenomes</taxon>
        <taxon>ecological metagenomes</taxon>
    </lineage>
</organism>
<name>A0A1W1DHP2_9ZZZZ</name>
<dbReference type="PANTHER" id="PTHR36508">
    <property type="entry name" value="PROTEIN SLYX"/>
    <property type="match status" value="1"/>
</dbReference>